<proteinExistence type="inferred from homology"/>
<keyword evidence="3" id="KW-1133">Transmembrane helix</keyword>
<dbReference type="GO" id="GO:0004089">
    <property type="term" value="F:carbonate dehydratase activity"/>
    <property type="evidence" value="ECO:0007669"/>
    <property type="project" value="InterPro"/>
</dbReference>
<evidence type="ECO:0000313" key="5">
    <source>
        <dbReference type="Proteomes" id="UP000532936"/>
    </source>
</evidence>
<gene>
    <name evidence="4" type="ORF">GGR11_002524</name>
</gene>
<evidence type="ECO:0000256" key="2">
    <source>
        <dbReference type="PIRSR" id="PIRSR601765-1"/>
    </source>
</evidence>
<dbReference type="Pfam" id="PF20393">
    <property type="entry name" value="Pro_CA_2"/>
    <property type="match status" value="1"/>
</dbReference>
<protein>
    <submittedName>
        <fullName evidence="4">Carbonic anhydrase</fullName>
    </submittedName>
</protein>
<dbReference type="PROSITE" id="PS51318">
    <property type="entry name" value="TAT"/>
    <property type="match status" value="1"/>
</dbReference>
<evidence type="ECO:0000256" key="1">
    <source>
        <dbReference type="ARBA" id="ARBA00006217"/>
    </source>
</evidence>
<dbReference type="Proteomes" id="UP000532936">
    <property type="component" value="Unassembled WGS sequence"/>
</dbReference>
<feature type="binding site" evidence="2">
    <location>
        <position position="53"/>
    </location>
    <ligand>
        <name>Zn(2+)</name>
        <dbReference type="ChEBI" id="CHEBI:29105"/>
    </ligand>
</feature>
<evidence type="ECO:0000256" key="3">
    <source>
        <dbReference type="SAM" id="Phobius"/>
    </source>
</evidence>
<dbReference type="Gene3D" id="3.40.1050.10">
    <property type="entry name" value="Carbonic anhydrase"/>
    <property type="match status" value="1"/>
</dbReference>
<dbReference type="SMART" id="SM00947">
    <property type="entry name" value="Pro_CA"/>
    <property type="match status" value="1"/>
</dbReference>
<dbReference type="RefSeq" id="WP_183197467.1">
    <property type="nucleotide sequence ID" value="NZ_JACIDA010000002.1"/>
</dbReference>
<dbReference type="InterPro" id="IPR006311">
    <property type="entry name" value="TAT_signal"/>
</dbReference>
<feature type="binding site" evidence="2">
    <location>
        <position position="118"/>
    </location>
    <ligand>
        <name>Zn(2+)</name>
        <dbReference type="ChEBI" id="CHEBI:29105"/>
    </ligand>
</feature>
<evidence type="ECO:0000313" key="4">
    <source>
        <dbReference type="EMBL" id="MBB3872971.1"/>
    </source>
</evidence>
<dbReference type="GO" id="GO:0008270">
    <property type="term" value="F:zinc ion binding"/>
    <property type="evidence" value="ECO:0007669"/>
    <property type="project" value="InterPro"/>
</dbReference>
<comment type="caution">
    <text evidence="4">The sequence shown here is derived from an EMBL/GenBank/DDBJ whole genome shotgun (WGS) entry which is preliminary data.</text>
</comment>
<dbReference type="InterPro" id="IPR036874">
    <property type="entry name" value="Carbonic_anhydrase_sf"/>
</dbReference>
<sequence>MNGCCVHHTPSLSRRSAFGLIALGAGVSLLSTLAPGVARARGHTEILLLTCMDYRLTDDTIAYMEGHGLHDKYDHVVLAGASLGALTDKFPSWGETFWNHLDVAIDLHHIHKVMVIDHRDCGAYKVFLGEEAVDTPEKELAIHTHELHALRDAIKQRHEHLEVELGLMSLDGQVEEIA</sequence>
<feature type="transmembrane region" description="Helical" evidence="3">
    <location>
        <begin position="17"/>
        <end position="38"/>
    </location>
</feature>
<accession>A0A7W6A450</accession>
<dbReference type="AlphaFoldDB" id="A0A7W6A450"/>
<reference evidence="4 5" key="1">
    <citation type="submission" date="2020-08" db="EMBL/GenBank/DDBJ databases">
        <title>Genomic Encyclopedia of Type Strains, Phase IV (KMG-IV): sequencing the most valuable type-strain genomes for metagenomic binning, comparative biology and taxonomic classification.</title>
        <authorList>
            <person name="Goeker M."/>
        </authorList>
    </citation>
    <scope>NUCLEOTIDE SEQUENCE [LARGE SCALE GENOMIC DNA]</scope>
    <source>
        <strain evidence="4 5">DSM 14878</strain>
    </source>
</reference>
<name>A0A7W6A450_9CAUL</name>
<comment type="cofactor">
    <cofactor evidence="2">
        <name>Zn(2+)</name>
        <dbReference type="ChEBI" id="CHEBI:29105"/>
    </cofactor>
    <text evidence="2">Binds 1 zinc ion per subunit.</text>
</comment>
<keyword evidence="2" id="KW-0479">Metal-binding</keyword>
<dbReference type="InterPro" id="IPR001765">
    <property type="entry name" value="Carbonic_anhydrase"/>
</dbReference>
<dbReference type="InterPro" id="IPR046871">
    <property type="entry name" value="Pro_CA_2"/>
</dbReference>
<keyword evidence="2" id="KW-0862">Zinc</keyword>
<feature type="binding site" evidence="2">
    <location>
        <position position="51"/>
    </location>
    <ligand>
        <name>Zn(2+)</name>
        <dbReference type="ChEBI" id="CHEBI:29105"/>
    </ligand>
</feature>
<feature type="binding site" evidence="2">
    <location>
        <position position="121"/>
    </location>
    <ligand>
        <name>Zn(2+)</name>
        <dbReference type="ChEBI" id="CHEBI:29105"/>
    </ligand>
</feature>
<keyword evidence="3" id="KW-0812">Transmembrane</keyword>
<organism evidence="4 5">
    <name type="scientific">Brevundimonas mediterranea</name>
    <dbReference type="NCBI Taxonomy" id="74329"/>
    <lineage>
        <taxon>Bacteria</taxon>
        <taxon>Pseudomonadati</taxon>
        <taxon>Pseudomonadota</taxon>
        <taxon>Alphaproteobacteria</taxon>
        <taxon>Caulobacterales</taxon>
        <taxon>Caulobacteraceae</taxon>
        <taxon>Brevundimonas</taxon>
    </lineage>
</organism>
<dbReference type="SUPFAM" id="SSF53056">
    <property type="entry name" value="beta-carbonic anhydrase, cab"/>
    <property type="match status" value="1"/>
</dbReference>
<dbReference type="EMBL" id="JACIDA010000002">
    <property type="protein sequence ID" value="MBB3872971.1"/>
    <property type="molecule type" value="Genomic_DNA"/>
</dbReference>
<comment type="similarity">
    <text evidence="1">Belongs to the beta-class carbonic anhydrase family.</text>
</comment>
<keyword evidence="3" id="KW-0472">Membrane</keyword>